<proteinExistence type="inferred from homology"/>
<protein>
    <submittedName>
        <fullName evidence="2">TonB-dependent receptor</fullName>
    </submittedName>
</protein>
<name>A0A6I0SN86_BACT4</name>
<gene>
    <name evidence="2" type="ORF">GAN91_13340</name>
</gene>
<dbReference type="NCBIfam" id="TIGR04057">
    <property type="entry name" value="SusC_RagA_signa"/>
    <property type="match status" value="1"/>
</dbReference>
<comment type="subcellular location">
    <subcellularLocation>
        <location evidence="1">Cell outer membrane</location>
        <topology evidence="1">Multi-pass membrane protein</topology>
    </subcellularLocation>
</comment>
<evidence type="ECO:0000313" key="3">
    <source>
        <dbReference type="Proteomes" id="UP000436858"/>
    </source>
</evidence>
<dbReference type="GO" id="GO:0009279">
    <property type="term" value="C:cell outer membrane"/>
    <property type="evidence" value="ECO:0007669"/>
    <property type="project" value="UniProtKB-SubCell"/>
</dbReference>
<keyword evidence="1" id="KW-1134">Transmembrane beta strand</keyword>
<accession>A0A6I0SN86</accession>
<dbReference type="Pfam" id="PF07715">
    <property type="entry name" value="Plug"/>
    <property type="match status" value="1"/>
</dbReference>
<dbReference type="AlphaFoldDB" id="A0A6I0SN86"/>
<dbReference type="NCBIfam" id="TIGR04056">
    <property type="entry name" value="OMP_RagA_SusC"/>
    <property type="match status" value="1"/>
</dbReference>
<evidence type="ECO:0000313" key="2">
    <source>
        <dbReference type="EMBL" id="KAB4481264.1"/>
    </source>
</evidence>
<keyword evidence="1" id="KW-0812">Transmembrane</keyword>
<dbReference type="FunFam" id="2.170.130.10:FF:000003">
    <property type="entry name" value="SusC/RagA family TonB-linked outer membrane protein"/>
    <property type="match status" value="1"/>
</dbReference>
<organism evidence="2 3">
    <name type="scientific">Bacteroides thetaiotaomicron</name>
    <dbReference type="NCBI Taxonomy" id="818"/>
    <lineage>
        <taxon>Bacteria</taxon>
        <taxon>Pseudomonadati</taxon>
        <taxon>Bacteroidota</taxon>
        <taxon>Bacteroidia</taxon>
        <taxon>Bacteroidales</taxon>
        <taxon>Bacteroidaceae</taxon>
        <taxon>Bacteroides</taxon>
    </lineage>
</organism>
<dbReference type="InterPro" id="IPR023996">
    <property type="entry name" value="TonB-dep_OMP_SusC/RagA"/>
</dbReference>
<keyword evidence="2" id="KW-0675">Receptor</keyword>
<dbReference type="Proteomes" id="UP000436858">
    <property type="component" value="Unassembled WGS sequence"/>
</dbReference>
<dbReference type="Gene3D" id="2.60.40.1120">
    <property type="entry name" value="Carboxypeptidase-like, regulatory domain"/>
    <property type="match status" value="1"/>
</dbReference>
<dbReference type="RefSeq" id="WP_011108927.1">
    <property type="nucleotide sequence ID" value="NZ_CAXKYD010000033.1"/>
</dbReference>
<dbReference type="SUPFAM" id="SSF49464">
    <property type="entry name" value="Carboxypeptidase regulatory domain-like"/>
    <property type="match status" value="1"/>
</dbReference>
<dbReference type="PROSITE" id="PS52016">
    <property type="entry name" value="TONB_DEPENDENT_REC_3"/>
    <property type="match status" value="1"/>
</dbReference>
<evidence type="ECO:0000256" key="1">
    <source>
        <dbReference type="PROSITE-ProRule" id="PRU01360"/>
    </source>
</evidence>
<dbReference type="Pfam" id="PF13715">
    <property type="entry name" value="CarbopepD_reg_2"/>
    <property type="match status" value="1"/>
</dbReference>
<dbReference type="InterPro" id="IPR008969">
    <property type="entry name" value="CarboxyPept-like_regulatory"/>
</dbReference>
<dbReference type="InterPro" id="IPR023997">
    <property type="entry name" value="TonB-dep_OMP_SusC/RagA_CS"/>
</dbReference>
<dbReference type="InterPro" id="IPR039426">
    <property type="entry name" value="TonB-dep_rcpt-like"/>
</dbReference>
<dbReference type="InterPro" id="IPR037066">
    <property type="entry name" value="Plug_dom_sf"/>
</dbReference>
<keyword evidence="1" id="KW-0998">Cell outer membrane</keyword>
<dbReference type="InterPro" id="IPR012910">
    <property type="entry name" value="Plug_dom"/>
</dbReference>
<dbReference type="EMBL" id="WCRY01000012">
    <property type="protein sequence ID" value="KAB4481264.1"/>
    <property type="molecule type" value="Genomic_DNA"/>
</dbReference>
<keyword evidence="1" id="KW-0472">Membrane</keyword>
<sequence length="1046" mass="117352">MMSSNRLKKKKMKAYITNRIYLMLFFCSITIMAQAQQKFEISGIVQDETGQPVPGVSVYVKDKTGIGTNTDMDGKFVLKVDRGDKVQFSFIGYTRHEYLALKTEKKLVIQLVPDVSALDEVVVEAYGSKTRKITTTGAVTSVDVATLQTPATSLANMLGGRVAGIISTQGSGEPGKNISDFWIRGIGTFGANASALVLIDGLEGSLNDVDPADIESFSVLKDASATAMYGVRGANGVVLVTTKRGKQEKLSFTARANATISWLKRLPEYCDGYNYAKLANEALVVRGDDPKYTNQELDIIKYGLDTDLYPDVNWQDEVLKRSYWQQTYYLSARGGGSIARYFISLNGSNETSAYQQDKSSKYFKGLAYNTFGLRANIDIDLTKTTKLYFGVNANKTIRNLPGAADTNLIWSACSKLTPVTIPVVYSNGMLPSANGVTDEMSPYVLLNHTGLKQEEEFTSTYTLSLDQDLGMLIKGLKLNIQGAYTNDNAFHETRYIIPELWSYDKRNATGELAGKRQTERITTQYSKWEMQYRKYFLQATMNWAHDLGHGHTLTALAHYEMSDQKRSTDANDTMSAIPVRYQGLSAKVGYNYNDTYIVDGNFGYTGSENFQPGRQFGFFPSISGAWVPSSYQWTKDKMPWLNYFKIRASYGLVGNDRITDKRFPYLTSINVNGSATTNWKYTKGGIWENSIGADNLEWEKAKKFDVGLEGKLFDKFEFVIDFFRDTRDGIFQERKQVPDFVGLVNMPFGNVGSMVSWGSDGNITFNQRINKDMEFTLRANFTYSTNKVNYYEEGDTKYEYTSATGRPNGYMKGYIALGLFKDQEEINNSPKQDFGSYLPGDIKYKDVNGDGVVNSDDQVPVSYQDYPRLMYGFGGEFRWKKLTLGVRFSGIGNTDYYKIWTWGSNNVGYIPFYDGKLGNVLTIAANPANRWIPADYDDPSIPASMRENPNAMFPRLSYGSNQNNAQASTFWKGNRKYLRLDEISLNYNCNCNLLKSIGINSIDLAVVANDLHTWDSVKLFDPELATSNGRAYPIPGRVSFQAIVHF</sequence>
<dbReference type="SUPFAM" id="SSF56935">
    <property type="entry name" value="Porins"/>
    <property type="match status" value="1"/>
</dbReference>
<comment type="caution">
    <text evidence="2">The sequence shown here is derived from an EMBL/GenBank/DDBJ whole genome shotgun (WGS) entry which is preliminary data.</text>
</comment>
<reference evidence="2 3" key="1">
    <citation type="journal article" date="2019" name="Nat. Med.">
        <title>A library of human gut bacterial isolates paired with longitudinal multiomics data enables mechanistic microbiome research.</title>
        <authorList>
            <person name="Poyet M."/>
            <person name="Groussin M."/>
            <person name="Gibbons S.M."/>
            <person name="Avila-Pacheco J."/>
            <person name="Jiang X."/>
            <person name="Kearney S.M."/>
            <person name="Perrotta A.R."/>
            <person name="Berdy B."/>
            <person name="Zhao S."/>
            <person name="Lieberman T.D."/>
            <person name="Swanson P.K."/>
            <person name="Smith M."/>
            <person name="Roesemann S."/>
            <person name="Alexander J.E."/>
            <person name="Rich S.A."/>
            <person name="Livny J."/>
            <person name="Vlamakis H."/>
            <person name="Clish C."/>
            <person name="Bullock K."/>
            <person name="Deik A."/>
            <person name="Scott J."/>
            <person name="Pierce K.A."/>
            <person name="Xavier R.J."/>
            <person name="Alm E.J."/>
        </authorList>
    </citation>
    <scope>NUCLEOTIDE SEQUENCE [LARGE SCALE GENOMIC DNA]</scope>
    <source>
        <strain evidence="2 3">BIOML-A162</strain>
    </source>
</reference>
<dbReference type="Gene3D" id="2.170.130.10">
    <property type="entry name" value="TonB-dependent receptor, plug domain"/>
    <property type="match status" value="1"/>
</dbReference>
<keyword evidence="1" id="KW-0813">Transport</keyword>
<comment type="similarity">
    <text evidence="1">Belongs to the TonB-dependent receptor family.</text>
</comment>